<evidence type="ECO:0000256" key="2">
    <source>
        <dbReference type="SAM" id="SignalP"/>
    </source>
</evidence>
<evidence type="ECO:0000313" key="3">
    <source>
        <dbReference type="EMBL" id="GGC64037.1"/>
    </source>
</evidence>
<dbReference type="SMART" id="SM00028">
    <property type="entry name" value="TPR"/>
    <property type="match status" value="4"/>
</dbReference>
<feature type="chain" id="PRO_5037571857" description="Tetratricopeptide repeat-containing protein" evidence="2">
    <location>
        <begin position="25"/>
        <end position="396"/>
    </location>
</feature>
<dbReference type="PROSITE" id="PS50005">
    <property type="entry name" value="TPR"/>
    <property type="match status" value="2"/>
</dbReference>
<evidence type="ECO:0000256" key="1">
    <source>
        <dbReference type="PROSITE-ProRule" id="PRU00339"/>
    </source>
</evidence>
<evidence type="ECO:0008006" key="5">
    <source>
        <dbReference type="Google" id="ProtNLM"/>
    </source>
</evidence>
<feature type="repeat" description="TPR" evidence="1">
    <location>
        <begin position="32"/>
        <end position="65"/>
    </location>
</feature>
<name>A0A916U8S5_9BURK</name>
<dbReference type="Gene3D" id="1.25.40.10">
    <property type="entry name" value="Tetratricopeptide repeat domain"/>
    <property type="match status" value="1"/>
</dbReference>
<dbReference type="PANTHER" id="PTHR12558">
    <property type="entry name" value="CELL DIVISION CYCLE 16,23,27"/>
    <property type="match status" value="1"/>
</dbReference>
<gene>
    <name evidence="3" type="ORF">GCM10011396_08720</name>
</gene>
<feature type="repeat" description="TPR" evidence="1">
    <location>
        <begin position="167"/>
        <end position="200"/>
    </location>
</feature>
<feature type="signal peptide" evidence="2">
    <location>
        <begin position="1"/>
        <end position="24"/>
    </location>
</feature>
<dbReference type="InterPro" id="IPR019734">
    <property type="entry name" value="TPR_rpt"/>
</dbReference>
<dbReference type="PANTHER" id="PTHR12558:SF13">
    <property type="entry name" value="CELL DIVISION CYCLE PROTEIN 27 HOMOLOG"/>
    <property type="match status" value="1"/>
</dbReference>
<dbReference type="AlphaFoldDB" id="A0A916U8S5"/>
<evidence type="ECO:0000313" key="4">
    <source>
        <dbReference type="Proteomes" id="UP000637423"/>
    </source>
</evidence>
<protein>
    <recommendedName>
        <fullName evidence="5">Tetratricopeptide repeat-containing protein</fullName>
    </recommendedName>
</protein>
<proteinExistence type="predicted"/>
<keyword evidence="2" id="KW-0732">Signal</keyword>
<dbReference type="Pfam" id="PF13432">
    <property type="entry name" value="TPR_16"/>
    <property type="match status" value="1"/>
</dbReference>
<reference evidence="3" key="1">
    <citation type="journal article" date="2014" name="Int. J. Syst. Evol. Microbiol.">
        <title>Complete genome sequence of Corynebacterium casei LMG S-19264T (=DSM 44701T), isolated from a smear-ripened cheese.</title>
        <authorList>
            <consortium name="US DOE Joint Genome Institute (JGI-PGF)"/>
            <person name="Walter F."/>
            <person name="Albersmeier A."/>
            <person name="Kalinowski J."/>
            <person name="Ruckert C."/>
        </authorList>
    </citation>
    <scope>NUCLEOTIDE SEQUENCE</scope>
    <source>
        <strain evidence="3">CGMCC 1.10998</strain>
    </source>
</reference>
<dbReference type="SUPFAM" id="SSF48452">
    <property type="entry name" value="TPR-like"/>
    <property type="match status" value="1"/>
</dbReference>
<dbReference type="EMBL" id="BMED01000001">
    <property type="protein sequence ID" value="GGC64037.1"/>
    <property type="molecule type" value="Genomic_DNA"/>
</dbReference>
<dbReference type="InterPro" id="IPR011990">
    <property type="entry name" value="TPR-like_helical_dom_sf"/>
</dbReference>
<dbReference type="RefSeq" id="WP_188564731.1">
    <property type="nucleotide sequence ID" value="NZ_BMED01000001.1"/>
</dbReference>
<reference evidence="3" key="2">
    <citation type="submission" date="2020-09" db="EMBL/GenBank/DDBJ databases">
        <authorList>
            <person name="Sun Q."/>
            <person name="Zhou Y."/>
        </authorList>
    </citation>
    <scope>NUCLEOTIDE SEQUENCE</scope>
    <source>
        <strain evidence="3">CGMCC 1.10998</strain>
    </source>
</reference>
<accession>A0A916U8S5</accession>
<keyword evidence="1" id="KW-0802">TPR repeat</keyword>
<sequence>MIKKRPIPLFAAMLATALLLPAQASVLGNEASTVLVKEGDVLLSKNQYEAAYNKYEAATKLDPGASIPISSMALTISLAASSYEGNHAAKMRQQSEDLVRKALLMEPTDPVAQEVLRLLQDKPAPLHAPTKQAWQTVQEGEVLFHGGKYAEALAKYEQAAALDPLFSVPWVYAGDCFFAQKNWHEAELRFRKATEVEPLNGQAWRFLSDALMQQGKKLDAESALLSGIAAQPSQMPNWEKLAQIWGLSGVQMQRLQMVRKSQVQFDKANNKYNIYVDSPAKSDDSPDTPVWLAYALSLSKAQTENMTGKSKASPFSMEVAAWRIAMIVADEINASTGKKLTDAALQKMQTLAQANQLEPAILLLMYSESYRPEFESWKKANPNGIRAFVNTYGLRP</sequence>
<comment type="caution">
    <text evidence="3">The sequence shown here is derived from an EMBL/GenBank/DDBJ whole genome shotgun (WGS) entry which is preliminary data.</text>
</comment>
<organism evidence="3 4">
    <name type="scientific">Undibacterium terreum</name>
    <dbReference type="NCBI Taxonomy" id="1224302"/>
    <lineage>
        <taxon>Bacteria</taxon>
        <taxon>Pseudomonadati</taxon>
        <taxon>Pseudomonadota</taxon>
        <taxon>Betaproteobacteria</taxon>
        <taxon>Burkholderiales</taxon>
        <taxon>Oxalobacteraceae</taxon>
        <taxon>Undibacterium</taxon>
    </lineage>
</organism>
<keyword evidence="4" id="KW-1185">Reference proteome</keyword>
<dbReference type="Proteomes" id="UP000637423">
    <property type="component" value="Unassembled WGS sequence"/>
</dbReference>